<dbReference type="EMBL" id="ABJB010849704">
    <property type="status" value="NOT_ANNOTATED_CDS"/>
    <property type="molecule type" value="Genomic_DNA"/>
</dbReference>
<dbReference type="PaxDb" id="6945-B7PXJ1"/>
<evidence type="ECO:0000313" key="2">
    <source>
        <dbReference type="EnsemblMetazoa" id="ISCW010111-PA"/>
    </source>
</evidence>
<evidence type="ECO:0000313" key="1">
    <source>
        <dbReference type="EMBL" id="EEC11313.1"/>
    </source>
</evidence>
<proteinExistence type="predicted"/>
<organism>
    <name type="scientific">Ixodes scapularis</name>
    <name type="common">Black-legged tick</name>
    <name type="synonym">Deer tick</name>
    <dbReference type="NCBI Taxonomy" id="6945"/>
    <lineage>
        <taxon>Eukaryota</taxon>
        <taxon>Metazoa</taxon>
        <taxon>Ecdysozoa</taxon>
        <taxon>Arthropoda</taxon>
        <taxon>Chelicerata</taxon>
        <taxon>Arachnida</taxon>
        <taxon>Acari</taxon>
        <taxon>Parasitiformes</taxon>
        <taxon>Ixodida</taxon>
        <taxon>Ixodoidea</taxon>
        <taxon>Ixodidae</taxon>
        <taxon>Ixodinae</taxon>
        <taxon>Ixodes</taxon>
    </lineage>
</organism>
<dbReference type="EMBL" id="DS814574">
    <property type="protein sequence ID" value="EEC11313.1"/>
    <property type="molecule type" value="Genomic_DNA"/>
</dbReference>
<dbReference type="AlphaFoldDB" id="B7PXJ1"/>
<dbReference type="VEuPathDB" id="VectorBase:ISCW010111"/>
<name>B7PXJ1_IXOSC</name>
<dbReference type="InParanoid" id="B7PXJ1"/>
<gene>
    <name evidence="1" type="ORF">IscW_ISCW010111</name>
</gene>
<dbReference type="EnsemblMetazoa" id="ISCW010111-RA">
    <property type="protein sequence ID" value="ISCW010111-PA"/>
    <property type="gene ID" value="ISCW010111"/>
</dbReference>
<dbReference type="VEuPathDB" id="VectorBase:ISCI010111"/>
<evidence type="ECO:0000313" key="3">
    <source>
        <dbReference type="Proteomes" id="UP000001555"/>
    </source>
</evidence>
<dbReference type="Proteomes" id="UP000001555">
    <property type="component" value="Unassembled WGS sequence"/>
</dbReference>
<sequence>MSPHALIPAATASCWSPHLSSSGQLPLSTLQSQSCKDRQRGSIFHYGISFRNDDAGSLKPGQGFL</sequence>
<dbReference type="HOGENOM" id="CLU_2852177_0_0_1"/>
<accession>B7PXJ1</accession>
<keyword evidence="3" id="KW-1185">Reference proteome</keyword>
<reference evidence="2" key="2">
    <citation type="submission" date="2020-05" db="UniProtKB">
        <authorList>
            <consortium name="EnsemblMetazoa"/>
        </authorList>
    </citation>
    <scope>IDENTIFICATION</scope>
    <source>
        <strain evidence="2">wikel</strain>
    </source>
</reference>
<protein>
    <submittedName>
        <fullName evidence="1 2">Uncharacterized protein</fullName>
    </submittedName>
</protein>
<reference evidence="1 3" key="1">
    <citation type="submission" date="2008-03" db="EMBL/GenBank/DDBJ databases">
        <title>Annotation of Ixodes scapularis.</title>
        <authorList>
            <consortium name="Ixodes scapularis Genome Project Consortium"/>
            <person name="Caler E."/>
            <person name="Hannick L.I."/>
            <person name="Bidwell S."/>
            <person name="Joardar V."/>
            <person name="Thiagarajan M."/>
            <person name="Amedeo P."/>
            <person name="Galinsky K.J."/>
            <person name="Schobel S."/>
            <person name="Inman J."/>
            <person name="Hostetler J."/>
            <person name="Miller J."/>
            <person name="Hammond M."/>
            <person name="Megy K."/>
            <person name="Lawson D."/>
            <person name="Kodira C."/>
            <person name="Sutton G."/>
            <person name="Meyer J."/>
            <person name="Hill C.A."/>
            <person name="Birren B."/>
            <person name="Nene V."/>
            <person name="Collins F."/>
            <person name="Alarcon-Chaidez F."/>
            <person name="Wikel S."/>
            <person name="Strausberg R."/>
        </authorList>
    </citation>
    <scope>NUCLEOTIDE SEQUENCE [LARGE SCALE GENOMIC DNA]</scope>
    <source>
        <strain evidence="3">Wikel</strain>
        <strain evidence="1">Wikel colony</strain>
    </source>
</reference>